<proteinExistence type="predicted"/>
<evidence type="ECO:0000256" key="1">
    <source>
        <dbReference type="SAM" id="MobiDB-lite"/>
    </source>
</evidence>
<reference evidence="3" key="1">
    <citation type="journal article" date="2019" name="Int. J. Syst. Evol. Microbiol.">
        <title>The Global Catalogue of Microorganisms (GCM) 10K type strain sequencing project: providing services to taxonomists for standard genome sequencing and annotation.</title>
        <authorList>
            <consortium name="The Broad Institute Genomics Platform"/>
            <consortium name="The Broad Institute Genome Sequencing Center for Infectious Disease"/>
            <person name="Wu L."/>
            <person name="Ma J."/>
        </authorList>
    </citation>
    <scope>NUCLEOTIDE SEQUENCE [LARGE SCALE GENOMIC DNA]</scope>
    <source>
        <strain evidence="3">JCM 17917</strain>
    </source>
</reference>
<protein>
    <submittedName>
        <fullName evidence="2">Uncharacterized protein</fullName>
    </submittedName>
</protein>
<organism evidence="2 3">
    <name type="scientific">Nibribacter koreensis</name>
    <dbReference type="NCBI Taxonomy" id="1084519"/>
    <lineage>
        <taxon>Bacteria</taxon>
        <taxon>Pseudomonadati</taxon>
        <taxon>Bacteroidota</taxon>
        <taxon>Cytophagia</taxon>
        <taxon>Cytophagales</taxon>
        <taxon>Hymenobacteraceae</taxon>
        <taxon>Nibribacter</taxon>
    </lineage>
</organism>
<comment type="caution">
    <text evidence="2">The sequence shown here is derived from an EMBL/GenBank/DDBJ whole genome shotgun (WGS) entry which is preliminary data.</text>
</comment>
<evidence type="ECO:0000313" key="3">
    <source>
        <dbReference type="Proteomes" id="UP001501844"/>
    </source>
</evidence>
<feature type="region of interest" description="Disordered" evidence="1">
    <location>
        <begin position="29"/>
        <end position="51"/>
    </location>
</feature>
<evidence type="ECO:0000313" key="2">
    <source>
        <dbReference type="EMBL" id="GAA4308095.1"/>
    </source>
</evidence>
<accession>A0ABP8FP55</accession>
<name>A0ABP8FP55_9BACT</name>
<dbReference type="Proteomes" id="UP001501844">
    <property type="component" value="Unassembled WGS sequence"/>
</dbReference>
<feature type="compositionally biased region" description="Polar residues" evidence="1">
    <location>
        <begin position="34"/>
        <end position="51"/>
    </location>
</feature>
<sequence length="78" mass="8780">MMKRFINDLSRTADVILLDKNLKMMKLRERAGKESTNPNNTKRGITSNPVSKSSFSNPIIINIIGAMNTMLEPQSKKT</sequence>
<dbReference type="EMBL" id="BAABGX010000002">
    <property type="protein sequence ID" value="GAA4308095.1"/>
    <property type="molecule type" value="Genomic_DNA"/>
</dbReference>
<keyword evidence="3" id="KW-1185">Reference proteome</keyword>
<gene>
    <name evidence="2" type="ORF">GCM10023183_24480</name>
</gene>